<dbReference type="AlphaFoldDB" id="A0A2Z3YTE9"/>
<dbReference type="InterPro" id="IPR038352">
    <property type="entry name" value="Imelysin_sf"/>
</dbReference>
<dbReference type="CDD" id="cd14656">
    <property type="entry name" value="Imelysin-like_EfeO"/>
    <property type="match status" value="1"/>
</dbReference>
<comment type="similarity">
    <text evidence="2">Belongs to the EfeM/EfeO family.</text>
</comment>
<dbReference type="Proteomes" id="UP000247696">
    <property type="component" value="Chromosome"/>
</dbReference>
<feature type="domain" description="EfeO-type cupredoxin-like" evidence="6">
    <location>
        <begin position="16"/>
        <end position="113"/>
    </location>
</feature>
<dbReference type="EMBL" id="CP024988">
    <property type="protein sequence ID" value="AWT25894.1"/>
    <property type="molecule type" value="Genomic_DNA"/>
</dbReference>
<name>A0A2Z3YTE9_9CORY</name>
<evidence type="ECO:0000256" key="3">
    <source>
        <dbReference type="ARBA" id="ARBA00022729"/>
    </source>
</evidence>
<dbReference type="InterPro" id="IPR034981">
    <property type="entry name" value="Imelysin-like_EfeO/Algp7"/>
</dbReference>
<protein>
    <submittedName>
        <fullName evidence="7">Iron uptake system component EfeO</fullName>
    </submittedName>
</protein>
<organism evidence="7 8">
    <name type="scientific">Corynebacterium provencense</name>
    <dbReference type="NCBI Taxonomy" id="1737425"/>
    <lineage>
        <taxon>Bacteria</taxon>
        <taxon>Bacillati</taxon>
        <taxon>Actinomycetota</taxon>
        <taxon>Actinomycetes</taxon>
        <taxon>Mycobacteriales</taxon>
        <taxon>Corynebacteriaceae</taxon>
        <taxon>Corynebacterium</taxon>
    </lineage>
</organism>
<evidence type="ECO:0000313" key="7">
    <source>
        <dbReference type="EMBL" id="AWT25894.1"/>
    </source>
</evidence>
<dbReference type="InterPro" id="IPR053377">
    <property type="entry name" value="Iron_uptake_EfeM/EfeO"/>
</dbReference>
<gene>
    <name evidence="7" type="primary">efeO</name>
    <name evidence="7" type="ORF">Csp1_10890</name>
</gene>
<dbReference type="KEGG" id="cpre:Csp1_10890"/>
<reference evidence="8" key="1">
    <citation type="submission" date="2017-11" db="EMBL/GenBank/DDBJ databases">
        <title>Otitis media/interna in a cat caused by the recently described species Corynebacterium provencense.</title>
        <authorList>
            <person name="Kittl S."/>
            <person name="Brodard I."/>
            <person name="Rychener L."/>
            <person name="Jores J."/>
            <person name="Roosje P."/>
            <person name="Gobeli Brawand S."/>
        </authorList>
    </citation>
    <scope>NUCLEOTIDE SEQUENCE [LARGE SCALE GENOMIC DNA]</scope>
    <source>
        <strain evidence="8">17KM38</strain>
    </source>
</reference>
<dbReference type="InterPro" id="IPR018976">
    <property type="entry name" value="Imelysin-like"/>
</dbReference>
<dbReference type="PANTHER" id="PTHR39192:SF1">
    <property type="entry name" value="IRON UPTAKE SYSTEM COMPONENT EFEO"/>
    <property type="match status" value="1"/>
</dbReference>
<dbReference type="Pfam" id="PF13473">
    <property type="entry name" value="Cupredoxin_1"/>
    <property type="match status" value="1"/>
</dbReference>
<proteinExistence type="inferred from homology"/>
<dbReference type="PROSITE" id="PS51257">
    <property type="entry name" value="PROKAR_LIPOPROTEIN"/>
    <property type="match status" value="1"/>
</dbReference>
<evidence type="ECO:0000256" key="4">
    <source>
        <dbReference type="SAM" id="SignalP"/>
    </source>
</evidence>
<evidence type="ECO:0000313" key="8">
    <source>
        <dbReference type="Proteomes" id="UP000247696"/>
    </source>
</evidence>
<dbReference type="InterPro" id="IPR008972">
    <property type="entry name" value="Cupredoxin"/>
</dbReference>
<evidence type="ECO:0000259" key="5">
    <source>
        <dbReference type="Pfam" id="PF09375"/>
    </source>
</evidence>
<dbReference type="InterPro" id="IPR050894">
    <property type="entry name" value="EfeM/EfeO_iron_uptake"/>
</dbReference>
<dbReference type="PANTHER" id="PTHR39192">
    <property type="entry name" value="IRON UPTAKE SYSTEM COMPONENT EFEO"/>
    <property type="match status" value="1"/>
</dbReference>
<accession>A0A2Z3YTE9</accession>
<sequence length="385" mass="41510">MMFSRVTRAAVVTPVVLALPLAVASCTEKDDDAPAFTVTATDDSCDVDSYDATTGNNSFEVTNNGRKITEFYVYTSGDRVVGEVENIGPGATRKLLVSIPEAGTYKVTCKPGMVGDGISHDLTVTGDAVDLAEGDDKLSAAVDGYLRYVRSQTTALRESVDTFADAVRAGDVDTAKSLFAPTRTYYERIEPIAEAFPDDLDPRIDLREADLEDGQKWTGFHKIEKALWVDGRINDETKADADQLVKDVAELADGVDATDFTVAPDAIANGAHGLLDEISTSKITGEEDTFSHTDLWDFQANLDGSKAAVAALEETIDEKDPNLLADINAKFDNVQKLLDGFRQGDGFISYDKVGEDDRRKLSTALDQLNEQVAKVTGVITGAEAK</sequence>
<evidence type="ECO:0000256" key="1">
    <source>
        <dbReference type="ARBA" id="ARBA00004418"/>
    </source>
</evidence>
<dbReference type="STRING" id="1737425.GCA_900049755_00197"/>
<dbReference type="RefSeq" id="WP_110481263.1">
    <property type="nucleotide sequence ID" value="NZ_CP024988.1"/>
</dbReference>
<feature type="signal peptide" evidence="4">
    <location>
        <begin position="1"/>
        <end position="24"/>
    </location>
</feature>
<feature type="chain" id="PRO_5016328441" evidence="4">
    <location>
        <begin position="25"/>
        <end position="385"/>
    </location>
</feature>
<dbReference type="Gene3D" id="2.60.40.420">
    <property type="entry name" value="Cupredoxins - blue copper proteins"/>
    <property type="match status" value="1"/>
</dbReference>
<feature type="domain" description="Imelysin-like" evidence="5">
    <location>
        <begin position="141"/>
        <end position="374"/>
    </location>
</feature>
<dbReference type="Gene3D" id="1.20.1420.20">
    <property type="entry name" value="M75 peptidase, HXXE motif"/>
    <property type="match status" value="1"/>
</dbReference>
<evidence type="ECO:0000256" key="2">
    <source>
        <dbReference type="ARBA" id="ARBA00005989"/>
    </source>
</evidence>
<keyword evidence="3 4" id="KW-0732">Signal</keyword>
<dbReference type="NCBIfam" id="NF041757">
    <property type="entry name" value="EfeO"/>
    <property type="match status" value="1"/>
</dbReference>
<keyword evidence="8" id="KW-1185">Reference proteome</keyword>
<dbReference type="Pfam" id="PF09375">
    <property type="entry name" value="Peptidase_M75"/>
    <property type="match status" value="1"/>
</dbReference>
<dbReference type="OrthoDB" id="7348379at2"/>
<dbReference type="InterPro" id="IPR028096">
    <property type="entry name" value="EfeO_Cupredoxin"/>
</dbReference>
<dbReference type="GO" id="GO:0042597">
    <property type="term" value="C:periplasmic space"/>
    <property type="evidence" value="ECO:0007669"/>
    <property type="project" value="UniProtKB-SubCell"/>
</dbReference>
<evidence type="ECO:0000259" key="6">
    <source>
        <dbReference type="Pfam" id="PF13473"/>
    </source>
</evidence>
<comment type="subcellular location">
    <subcellularLocation>
        <location evidence="1">Periplasm</location>
    </subcellularLocation>
</comment>